<feature type="region of interest" description="Disordered" evidence="1">
    <location>
        <begin position="735"/>
        <end position="755"/>
    </location>
</feature>
<feature type="region of interest" description="Disordered" evidence="1">
    <location>
        <begin position="566"/>
        <end position="662"/>
    </location>
</feature>
<dbReference type="EMBL" id="JANKHO010000949">
    <property type="protein sequence ID" value="KAJ3504892.1"/>
    <property type="molecule type" value="Genomic_DNA"/>
</dbReference>
<name>A0A9W8MTF5_9AGAR</name>
<dbReference type="AlphaFoldDB" id="A0A9W8MTF5"/>
<reference evidence="2" key="1">
    <citation type="submission" date="2022-07" db="EMBL/GenBank/DDBJ databases">
        <title>Genome Sequence of Agrocybe chaxingu.</title>
        <authorList>
            <person name="Buettner E."/>
        </authorList>
    </citation>
    <scope>NUCLEOTIDE SEQUENCE</scope>
    <source>
        <strain evidence="2">MP-N11</strain>
    </source>
</reference>
<feature type="compositionally biased region" description="Polar residues" evidence="1">
    <location>
        <begin position="618"/>
        <end position="628"/>
    </location>
</feature>
<keyword evidence="3" id="KW-1185">Reference proteome</keyword>
<feature type="region of interest" description="Disordered" evidence="1">
    <location>
        <begin position="1149"/>
        <end position="1169"/>
    </location>
</feature>
<feature type="compositionally biased region" description="Low complexity" evidence="1">
    <location>
        <begin position="635"/>
        <end position="651"/>
    </location>
</feature>
<dbReference type="OrthoDB" id="3365519at2759"/>
<proteinExistence type="predicted"/>
<feature type="region of interest" description="Disordered" evidence="1">
    <location>
        <begin position="915"/>
        <end position="978"/>
    </location>
</feature>
<protein>
    <submittedName>
        <fullName evidence="2">Uncharacterized protein</fullName>
    </submittedName>
</protein>
<dbReference type="Proteomes" id="UP001148786">
    <property type="component" value="Unassembled WGS sequence"/>
</dbReference>
<evidence type="ECO:0000313" key="3">
    <source>
        <dbReference type="Proteomes" id="UP001148786"/>
    </source>
</evidence>
<feature type="compositionally biased region" description="Polar residues" evidence="1">
    <location>
        <begin position="953"/>
        <end position="971"/>
    </location>
</feature>
<evidence type="ECO:0000256" key="1">
    <source>
        <dbReference type="SAM" id="MobiDB-lite"/>
    </source>
</evidence>
<feature type="compositionally biased region" description="Polar residues" evidence="1">
    <location>
        <begin position="36"/>
        <end position="64"/>
    </location>
</feature>
<gene>
    <name evidence="2" type="ORF">NLJ89_g7703</name>
</gene>
<accession>A0A9W8MTF5</accession>
<feature type="compositionally biased region" description="Pro residues" evidence="1">
    <location>
        <begin position="259"/>
        <end position="273"/>
    </location>
</feature>
<evidence type="ECO:0000313" key="2">
    <source>
        <dbReference type="EMBL" id="KAJ3504892.1"/>
    </source>
</evidence>
<feature type="compositionally biased region" description="Low complexity" evidence="1">
    <location>
        <begin position="443"/>
        <end position="455"/>
    </location>
</feature>
<feature type="compositionally biased region" description="Polar residues" evidence="1">
    <location>
        <begin position="468"/>
        <end position="494"/>
    </location>
</feature>
<feature type="compositionally biased region" description="Pro residues" evidence="1">
    <location>
        <begin position="400"/>
        <end position="418"/>
    </location>
</feature>
<comment type="caution">
    <text evidence="2">The sequence shown here is derived from an EMBL/GenBank/DDBJ whole genome shotgun (WGS) entry which is preliminary data.</text>
</comment>
<feature type="compositionally biased region" description="Low complexity" evidence="1">
    <location>
        <begin position="324"/>
        <end position="342"/>
    </location>
</feature>
<feature type="compositionally biased region" description="Polar residues" evidence="1">
    <location>
        <begin position="304"/>
        <end position="323"/>
    </location>
</feature>
<feature type="compositionally biased region" description="Polar residues" evidence="1">
    <location>
        <begin position="135"/>
        <end position="161"/>
    </location>
</feature>
<sequence length="1257" mass="137651">MPTPYDARTRAGEPTVPRPVSKVMLDKPLPSPGFNDVSSGSTPPTVYRRTTANRGPPSTFQKQDMLSRPSLDIQDRESKPLPRPGSAQSYYHDSKPPPSTFNATPRRRNGSVSSTTNAPQISLPNRKLYPYPDNNYASQMLSPKQNAQGNGPPTINGNRSLALSGMDTDSHLEFTPMSLGTIELPPEAALYQEYTQTIAAPSAPNSLNSRRPATSNGITTKSIDQVPDSSRPQSGTYGESQQRPILPSNPRFASTSRPLPIPSPPLPPPPPAQAPETEMGVAVSQPSVSDPFPSSYKDFYPTNVAGNMNGRTPTYNGFSNANFQQPAPLQPQPKSQSQQPPARSNSRSTSPPLPPGAALPSHYQPFQHPHQDVPAPVRGQLPNLPQRQHQHRQPSLPYILPQPPAAVEPQPPPIPSPRPANVHMTSTLMPMTRGKPRIFAAMEAQESEPESAPSFQSPPPSIHPLPIFQQSQTQLQNHTNGTQRAATLPQNRNPSPNPSVAVHRQSYAEPAAEPLFMTPKSRLEPLPSFSNGVASGALDVDPAPMFASTLSASPPKLLAVEPQPLAQASTPKLNSKPLPRQSQDDARRVQARVSFHLRPHREGGSLSKTRNPPDAASINGSISTPNHKSSLRVRPSTPSSSHKAPSISSHSYTSGQLDPPIQLDEDTIRNVGIPLDDDPFARVEGVKLLKTATPPPAAAKKMKTKGSMKENTESMYEDAVDGMDESRKPNNVALPLTPESPEHFRQTKKGLRAPPPPAVEQVIAQKALMPRDPVTVHQFLSNPQVLACLLSFLSFYDWCILSALSKEIRILLVRTPLLREEVLERFLKPVGYSRWSWDDKEPLSLSLQDLSDYMRGVSTPTHEYARVAGMYVHSLSIHPNHRDPFLEDTVRSMTSSTRAYTRVLLRLRAQAEKEASLVQTSSPTNPPPVSVKNFNFSPSRGGGGTTSRVSSRAPSPTTSNYSQSYHGHTNGNGAGMIQPATSTASLTFRSPLFRLRRAPLLRVFVPSPEGDWLSDKSVLECEAECKRAGVAHLMRLGDVVWDVAVGDEGNVGRLVWDGSYLIDLDYTYSAIGDLPKYMPALAFPPSYFHKVIRTGSQSTNPIAHIDLSPWGEEIAMNLQLLQDRVKTETPQGAYHNVMRWVHRSSFTIRGSRGGQRQAHSGPKTAPNGRIPIPDTDNLFVDPGWYGTLVVETEGTNEALADLQDRCGPGAFPPRPRPLHGQIHQAQVENRKVFRILRERSRPGEIWIRAVGVKERLM</sequence>
<organism evidence="2 3">
    <name type="scientific">Agrocybe chaxingu</name>
    <dbReference type="NCBI Taxonomy" id="84603"/>
    <lineage>
        <taxon>Eukaryota</taxon>
        <taxon>Fungi</taxon>
        <taxon>Dikarya</taxon>
        <taxon>Basidiomycota</taxon>
        <taxon>Agaricomycotina</taxon>
        <taxon>Agaricomycetes</taxon>
        <taxon>Agaricomycetidae</taxon>
        <taxon>Agaricales</taxon>
        <taxon>Agaricineae</taxon>
        <taxon>Strophariaceae</taxon>
        <taxon>Agrocybe</taxon>
    </lineage>
</organism>
<feature type="compositionally biased region" description="Polar residues" evidence="1">
    <location>
        <begin position="200"/>
        <end position="243"/>
    </location>
</feature>
<feature type="region of interest" description="Disordered" evidence="1">
    <location>
        <begin position="443"/>
        <end position="503"/>
    </location>
</feature>
<feature type="region of interest" description="Disordered" evidence="1">
    <location>
        <begin position="1"/>
        <end position="168"/>
    </location>
</feature>
<feature type="region of interest" description="Disordered" evidence="1">
    <location>
        <begin position="200"/>
        <end position="423"/>
    </location>
</feature>
<feature type="compositionally biased region" description="Polar residues" evidence="1">
    <location>
        <begin position="110"/>
        <end position="123"/>
    </location>
</feature>